<proteinExistence type="predicted"/>
<dbReference type="EMBL" id="BK032616">
    <property type="protein sequence ID" value="DAF51426.1"/>
    <property type="molecule type" value="Genomic_DNA"/>
</dbReference>
<keyword evidence="1" id="KW-0175">Coiled coil</keyword>
<keyword evidence="2" id="KW-1133">Transmembrane helix</keyword>
<sequence>MSDLAPKWNSLSKNEQSYFMQQQAGARQSQNLAALLSNFKGVQEATALAYNSSGSAAAENAKVLESLDAKTTALKATWEDFANKTINSELVKSLLNLANGALKILNTGVGRTITQFTLLSGVFVGLGGVIAQVAPGIIAGFTGMSIKAAAASASMKALSASVPIVGVVLAALSVALIQINKEVEANKQLWEEINAPAENLRNSMESLANTESEAKKSAEAQALEGERLLAVLKNLDTVTEKDSVQTRRYKETVDALNKLYPDLNLHIDQYTGKISESTETIKTAIEKTKQLAIVQAASERTSAAYSKYAEASVDRMSIETQVRELLGKIKAESSGANISDTGYALFTGNVDTANFEEIVSYVDKVLSKTSSFTKKSDDEREVWKLVESWKAYGVALTEAQTEIQSLEKVKNELYKSVEEEDESTKNATSTQSAAKKTVDNLKASYEVLDDAVKEYTEWNGLSSDAIARLDAQFPDLSKKMYDADGNLTDIGKNALSTSKKLADFAVAQKEAEIRTQQATLEFIRQATALDLIRFEGIMPSEGDVEAQIKKAEGELDYLKALQELAAQKEAADADKSSKRASSTTAAYKKAFTDWLAYKDHQLAMDEITEEQYYAELTEMVDKFFKGRAEYQEEYWQYSEKIYAYEKKRMQELVEESTKAVEDAVDKINEKYDSELSRLEEVNDALSDQIEYEKLLDEMAKAREQKKLVYKDGRFQYVQDVDAISAAQAKLDEYNRNKGLEASKADIEARRKAEVRQTILDKMQANSAAWATSSSPAEREALHNANVELAKLLEDNSTYDAATGKWSSYAGGTLGATGGMSLVGENGPEMRILNRGDGILTSGVTKNLFAWGSTSPSDFVSALKGLMGFKLGNSSNTTVNVNNLELPNVTNAREFVTGLKNLALQYAYERG</sequence>
<feature type="transmembrane region" description="Helical" evidence="2">
    <location>
        <begin position="122"/>
        <end position="146"/>
    </location>
</feature>
<protein>
    <submittedName>
        <fullName evidence="3">Tail tape measure protein</fullName>
    </submittedName>
</protein>
<keyword evidence="2" id="KW-0812">Transmembrane</keyword>
<feature type="coiled-coil region" evidence="1">
    <location>
        <begin position="396"/>
        <end position="423"/>
    </location>
</feature>
<evidence type="ECO:0000256" key="1">
    <source>
        <dbReference type="SAM" id="Coils"/>
    </source>
</evidence>
<evidence type="ECO:0000256" key="2">
    <source>
        <dbReference type="SAM" id="Phobius"/>
    </source>
</evidence>
<feature type="coiled-coil region" evidence="1">
    <location>
        <begin position="646"/>
        <end position="711"/>
    </location>
</feature>
<evidence type="ECO:0000313" key="3">
    <source>
        <dbReference type="EMBL" id="DAF51426.1"/>
    </source>
</evidence>
<keyword evidence="2" id="KW-0472">Membrane</keyword>
<feature type="transmembrane region" description="Helical" evidence="2">
    <location>
        <begin position="158"/>
        <end position="179"/>
    </location>
</feature>
<accession>A0A8S5SLI5</accession>
<reference evidence="3" key="1">
    <citation type="journal article" date="2021" name="Proc. Natl. Acad. Sci. U.S.A.">
        <title>A Catalog of Tens of Thousands of Viruses from Human Metagenomes Reveals Hidden Associations with Chronic Diseases.</title>
        <authorList>
            <person name="Tisza M.J."/>
            <person name="Buck C.B."/>
        </authorList>
    </citation>
    <scope>NUCLEOTIDE SEQUENCE</scope>
    <source>
        <strain evidence="3">CtrCN24</strain>
    </source>
</reference>
<organism evidence="3">
    <name type="scientific">Siphoviridae sp. ctrCN24</name>
    <dbReference type="NCBI Taxonomy" id="2827953"/>
    <lineage>
        <taxon>Viruses</taxon>
        <taxon>Duplodnaviria</taxon>
        <taxon>Heunggongvirae</taxon>
        <taxon>Uroviricota</taxon>
        <taxon>Caudoviricetes</taxon>
    </lineage>
</organism>
<name>A0A8S5SLI5_9CAUD</name>